<dbReference type="Proteomes" id="UP001431783">
    <property type="component" value="Unassembled WGS sequence"/>
</dbReference>
<evidence type="ECO:0000313" key="1">
    <source>
        <dbReference type="EMBL" id="KAK9882967.1"/>
    </source>
</evidence>
<keyword evidence="2" id="KW-1185">Reference proteome</keyword>
<sequence>MSECSQLQVAQLVNFLQKPVILEKSSGEDLKGSTTMSTFKPDQPITASSSLQDIAINNFNSNYDSTCQSSFNPQWKFQYSLISSSAPTTEFNPSVWKSSKEYLNNSWLIDDDFLQLGFRPQDEITTEL</sequence>
<name>A0AAW1URA6_9CUCU</name>
<dbReference type="EMBL" id="JARQZJ010000091">
    <property type="protein sequence ID" value="KAK9882967.1"/>
    <property type="molecule type" value="Genomic_DNA"/>
</dbReference>
<protein>
    <submittedName>
        <fullName evidence="1">Uncharacterized protein</fullName>
    </submittedName>
</protein>
<evidence type="ECO:0000313" key="2">
    <source>
        <dbReference type="Proteomes" id="UP001431783"/>
    </source>
</evidence>
<organism evidence="1 2">
    <name type="scientific">Henosepilachna vigintioctopunctata</name>
    <dbReference type="NCBI Taxonomy" id="420089"/>
    <lineage>
        <taxon>Eukaryota</taxon>
        <taxon>Metazoa</taxon>
        <taxon>Ecdysozoa</taxon>
        <taxon>Arthropoda</taxon>
        <taxon>Hexapoda</taxon>
        <taxon>Insecta</taxon>
        <taxon>Pterygota</taxon>
        <taxon>Neoptera</taxon>
        <taxon>Endopterygota</taxon>
        <taxon>Coleoptera</taxon>
        <taxon>Polyphaga</taxon>
        <taxon>Cucujiformia</taxon>
        <taxon>Coccinelloidea</taxon>
        <taxon>Coccinellidae</taxon>
        <taxon>Epilachninae</taxon>
        <taxon>Epilachnini</taxon>
        <taxon>Henosepilachna</taxon>
    </lineage>
</organism>
<proteinExistence type="predicted"/>
<gene>
    <name evidence="1" type="ORF">WA026_001183</name>
</gene>
<dbReference type="AlphaFoldDB" id="A0AAW1URA6"/>
<accession>A0AAW1URA6</accession>
<reference evidence="1 2" key="1">
    <citation type="submission" date="2023-03" db="EMBL/GenBank/DDBJ databases">
        <title>Genome insight into feeding habits of ladybird beetles.</title>
        <authorList>
            <person name="Li H.-S."/>
            <person name="Huang Y.-H."/>
            <person name="Pang H."/>
        </authorList>
    </citation>
    <scope>NUCLEOTIDE SEQUENCE [LARGE SCALE GENOMIC DNA]</scope>
    <source>
        <strain evidence="1">SYSU_2023b</strain>
        <tissue evidence="1">Whole body</tissue>
    </source>
</reference>
<comment type="caution">
    <text evidence="1">The sequence shown here is derived from an EMBL/GenBank/DDBJ whole genome shotgun (WGS) entry which is preliminary data.</text>
</comment>